<dbReference type="AlphaFoldDB" id="A0A1M6YEN3"/>
<protein>
    <recommendedName>
        <fullName evidence="4">S9 family peptidase</fullName>
    </recommendedName>
</protein>
<accession>A0A1M6YEN3</accession>
<feature type="chain" id="PRO_5030031629" description="S9 family peptidase" evidence="1">
    <location>
        <begin position="24"/>
        <end position="120"/>
    </location>
</feature>
<organism evidence="2 3">
    <name type="scientific">Bradyrhizobium lablabi</name>
    <dbReference type="NCBI Taxonomy" id="722472"/>
    <lineage>
        <taxon>Bacteria</taxon>
        <taxon>Pseudomonadati</taxon>
        <taxon>Pseudomonadota</taxon>
        <taxon>Alphaproteobacteria</taxon>
        <taxon>Hyphomicrobiales</taxon>
        <taxon>Nitrobacteraceae</taxon>
        <taxon>Bradyrhizobium</taxon>
    </lineage>
</organism>
<proteinExistence type="predicted"/>
<evidence type="ECO:0000256" key="1">
    <source>
        <dbReference type="SAM" id="SignalP"/>
    </source>
</evidence>
<evidence type="ECO:0000313" key="3">
    <source>
        <dbReference type="Proteomes" id="UP000183208"/>
    </source>
</evidence>
<name>A0A1M6YEN3_9BRAD</name>
<gene>
    <name evidence="2" type="ORF">SAMN05444171_3131</name>
</gene>
<feature type="signal peptide" evidence="1">
    <location>
        <begin position="1"/>
        <end position="23"/>
    </location>
</feature>
<dbReference type="OrthoDB" id="8232213at2"/>
<reference evidence="2 3" key="1">
    <citation type="submission" date="2016-10" db="EMBL/GenBank/DDBJ databases">
        <authorList>
            <person name="de Groot N.N."/>
        </authorList>
    </citation>
    <scope>NUCLEOTIDE SEQUENCE [LARGE SCALE GENOMIC DNA]</scope>
    <source>
        <strain evidence="2 3">GAS522</strain>
    </source>
</reference>
<dbReference type="RefSeq" id="WP_074820395.1">
    <property type="nucleotide sequence ID" value="NZ_FNTI01000001.1"/>
</dbReference>
<keyword evidence="1" id="KW-0732">Signal</keyword>
<evidence type="ECO:0008006" key="4">
    <source>
        <dbReference type="Google" id="ProtNLM"/>
    </source>
</evidence>
<sequence>MKSRIILTVLAALLALAVVPAHATDEHTYGKDEYAIIRDGLSPNEKLSLASHGDGEGGNENFHVWLMSEPAHRRIARLEDIGSRGILDTGPKAYYAFWSANSRYVALTYRSERHVVEFEL</sequence>
<dbReference type="Proteomes" id="UP000183208">
    <property type="component" value="Unassembled WGS sequence"/>
</dbReference>
<evidence type="ECO:0000313" key="2">
    <source>
        <dbReference type="EMBL" id="SED10032.1"/>
    </source>
</evidence>
<dbReference type="EMBL" id="FNTI01000001">
    <property type="protein sequence ID" value="SED10032.1"/>
    <property type="molecule type" value="Genomic_DNA"/>
</dbReference>